<dbReference type="KEGG" id="mme:Marme_3147"/>
<evidence type="ECO:0000313" key="1">
    <source>
        <dbReference type="EMBL" id="ADZ92365.1"/>
    </source>
</evidence>
<dbReference type="HOGENOM" id="CLU_090062_3_1_6"/>
<dbReference type="AlphaFoldDB" id="F2K2X6"/>
<organism evidence="1 2">
    <name type="scientific">Marinomonas mediterranea (strain ATCC 700492 / JCM 21426 / NBRC 103028 / MMB-1)</name>
    <dbReference type="NCBI Taxonomy" id="717774"/>
    <lineage>
        <taxon>Bacteria</taxon>
        <taxon>Pseudomonadati</taxon>
        <taxon>Pseudomonadota</taxon>
        <taxon>Gammaproteobacteria</taxon>
        <taxon>Oceanospirillales</taxon>
        <taxon>Oceanospirillaceae</taxon>
        <taxon>Marinomonas</taxon>
    </lineage>
</organism>
<dbReference type="RefSeq" id="WP_013662267.1">
    <property type="nucleotide sequence ID" value="NC_015276.1"/>
</dbReference>
<keyword evidence="1" id="KW-0223">Dioxygenase</keyword>
<evidence type="ECO:0000313" key="2">
    <source>
        <dbReference type="Proteomes" id="UP000001062"/>
    </source>
</evidence>
<sequence>MILNNKNILAYHAHIYYADLDGLEKARELANAANAQFSIKVGRFHEKKVGPHPMWSCQLSFLPSEYGSILPWLMLNRGDLDLFVHFVTGDDYFDHTQGVSWLGSCYELNLSQFTQR</sequence>
<proteinExistence type="predicted"/>
<dbReference type="PIRSF" id="PIRSF028139">
    <property type="entry name" value="DOPA-diox_rel_Mll2280"/>
    <property type="match status" value="1"/>
</dbReference>
<dbReference type="Proteomes" id="UP000001062">
    <property type="component" value="Chromosome"/>
</dbReference>
<name>F2K2X6_MARM1</name>
<dbReference type="eggNOG" id="COG3805">
    <property type="taxonomic scope" value="Bacteria"/>
</dbReference>
<dbReference type="InterPro" id="IPR014980">
    <property type="entry name" value="DOPA_dioxygen"/>
</dbReference>
<keyword evidence="2" id="KW-1185">Reference proteome</keyword>
<protein>
    <submittedName>
        <fullName evidence="1">Dopa 45-dioxygenase</fullName>
    </submittedName>
</protein>
<dbReference type="PANTHER" id="PTHR36423:SF2">
    <property type="entry name" value="AFR070WP"/>
    <property type="match status" value="1"/>
</dbReference>
<dbReference type="STRING" id="717774.Marme_3147"/>
<dbReference type="EMBL" id="CP002583">
    <property type="protein sequence ID" value="ADZ92365.1"/>
    <property type="molecule type" value="Genomic_DNA"/>
</dbReference>
<accession>F2K2X6</accession>
<reference evidence="1 2" key="1">
    <citation type="journal article" date="2012" name="Stand. Genomic Sci.">
        <title>Complete genome sequence of the melanogenic marine bacterium Marinomonas mediterranea type strain (MMB-1(T)).</title>
        <authorList>
            <person name="Lucas-Elio P."/>
            <person name="Goodwin L."/>
            <person name="Woyke T."/>
            <person name="Pitluck S."/>
            <person name="Nolan M."/>
            <person name="Kyrpides N.C."/>
            <person name="Detter J.C."/>
            <person name="Copeland A."/>
            <person name="Teshima H."/>
            <person name="Bruce D."/>
            <person name="Detter C."/>
            <person name="Tapia R."/>
            <person name="Han S."/>
            <person name="Land M.L."/>
            <person name="Ivanova N."/>
            <person name="Mikhailova N."/>
            <person name="Johnston A.W."/>
            <person name="Sanchez-Amat A."/>
        </authorList>
    </citation>
    <scope>NUCLEOTIDE SEQUENCE [LARGE SCALE GENOMIC DNA]</scope>
    <source>
        <strain evidence="2">ATCC 700492 / JCM 21426 / NBRC 103028 / MMB-1</strain>
    </source>
</reference>
<dbReference type="PATRIC" id="fig|717774.3.peg.3238"/>
<keyword evidence="1" id="KW-0560">Oxidoreductase</keyword>
<dbReference type="Pfam" id="PF08883">
    <property type="entry name" value="DOPA_dioxygen"/>
    <property type="match status" value="1"/>
</dbReference>
<dbReference type="InterPro" id="IPR023389">
    <property type="entry name" value="DOPA-like_sf"/>
</dbReference>
<gene>
    <name evidence="1" type="ordered locus">Marme_3147</name>
</gene>
<dbReference type="GO" id="GO:0051213">
    <property type="term" value="F:dioxygenase activity"/>
    <property type="evidence" value="ECO:0007669"/>
    <property type="project" value="UniProtKB-KW"/>
</dbReference>
<dbReference type="PANTHER" id="PTHR36423">
    <property type="entry name" value="AFR070WP"/>
    <property type="match status" value="1"/>
</dbReference>
<dbReference type="SUPFAM" id="SSF143410">
    <property type="entry name" value="DOPA-like"/>
    <property type="match status" value="1"/>
</dbReference>
<dbReference type="OrthoDB" id="572228at2"/>
<dbReference type="Gene3D" id="3.30.70.1240">
    <property type="entry name" value="DOPA-like domains"/>
    <property type="match status" value="1"/>
</dbReference>